<keyword evidence="2" id="KW-1185">Reference proteome</keyword>
<accession>A0AAW1JSH4</accession>
<dbReference type="Proteomes" id="UP001458880">
    <property type="component" value="Unassembled WGS sequence"/>
</dbReference>
<sequence length="121" mass="14247">MRPAGWFEERERVRYNFKVTKFKLKFGYDVYEMRPAGWFEERERVERIAFENHPPPSVPAIHKIVKKFRTDACINSRHSKRRRVVAEEQGAQEILICASVEEHSSLISRQIAAMLGISRKS</sequence>
<evidence type="ECO:0000313" key="1">
    <source>
        <dbReference type="EMBL" id="KAK9708042.1"/>
    </source>
</evidence>
<gene>
    <name evidence="1" type="ORF">QE152_g27463</name>
</gene>
<evidence type="ECO:0000313" key="2">
    <source>
        <dbReference type="Proteomes" id="UP001458880"/>
    </source>
</evidence>
<dbReference type="AlphaFoldDB" id="A0AAW1JSH4"/>
<dbReference type="EMBL" id="JASPKY010000337">
    <property type="protein sequence ID" value="KAK9708042.1"/>
    <property type="molecule type" value="Genomic_DNA"/>
</dbReference>
<reference evidence="1 2" key="1">
    <citation type="journal article" date="2024" name="BMC Genomics">
        <title>De novo assembly and annotation of Popillia japonica's genome with initial clues to its potential as an invasive pest.</title>
        <authorList>
            <person name="Cucini C."/>
            <person name="Boschi S."/>
            <person name="Funari R."/>
            <person name="Cardaioli E."/>
            <person name="Iannotti N."/>
            <person name="Marturano G."/>
            <person name="Paoli F."/>
            <person name="Bruttini M."/>
            <person name="Carapelli A."/>
            <person name="Frati F."/>
            <person name="Nardi F."/>
        </authorList>
    </citation>
    <scope>NUCLEOTIDE SEQUENCE [LARGE SCALE GENOMIC DNA]</scope>
    <source>
        <strain evidence="1">DMR45628</strain>
    </source>
</reference>
<organism evidence="1 2">
    <name type="scientific">Popillia japonica</name>
    <name type="common">Japanese beetle</name>
    <dbReference type="NCBI Taxonomy" id="7064"/>
    <lineage>
        <taxon>Eukaryota</taxon>
        <taxon>Metazoa</taxon>
        <taxon>Ecdysozoa</taxon>
        <taxon>Arthropoda</taxon>
        <taxon>Hexapoda</taxon>
        <taxon>Insecta</taxon>
        <taxon>Pterygota</taxon>
        <taxon>Neoptera</taxon>
        <taxon>Endopterygota</taxon>
        <taxon>Coleoptera</taxon>
        <taxon>Polyphaga</taxon>
        <taxon>Scarabaeiformia</taxon>
        <taxon>Scarabaeidae</taxon>
        <taxon>Rutelinae</taxon>
        <taxon>Popillia</taxon>
    </lineage>
</organism>
<evidence type="ECO:0008006" key="3">
    <source>
        <dbReference type="Google" id="ProtNLM"/>
    </source>
</evidence>
<proteinExistence type="predicted"/>
<protein>
    <recommendedName>
        <fullName evidence="3">DUF4817 domain-containing protein</fullName>
    </recommendedName>
</protein>
<comment type="caution">
    <text evidence="1">The sequence shown here is derived from an EMBL/GenBank/DDBJ whole genome shotgun (WGS) entry which is preliminary data.</text>
</comment>
<name>A0AAW1JSH4_POPJA</name>